<name>A0A6L2L479_TANCI</name>
<comment type="caution">
    <text evidence="2">The sequence shown here is derived from an EMBL/GenBank/DDBJ whole genome shotgun (WGS) entry which is preliminary data.</text>
</comment>
<evidence type="ECO:0000256" key="1">
    <source>
        <dbReference type="SAM" id="MobiDB-lite"/>
    </source>
</evidence>
<dbReference type="AlphaFoldDB" id="A0A6L2L479"/>
<accession>A0A6L2L479</accession>
<dbReference type="EMBL" id="BKCJ010003567">
    <property type="protein sequence ID" value="GEU55870.1"/>
    <property type="molecule type" value="Genomic_DNA"/>
</dbReference>
<feature type="compositionally biased region" description="Polar residues" evidence="1">
    <location>
        <begin position="213"/>
        <end position="237"/>
    </location>
</feature>
<feature type="region of interest" description="Disordered" evidence="1">
    <location>
        <begin position="150"/>
        <end position="237"/>
    </location>
</feature>
<gene>
    <name evidence="2" type="ORF">Tci_027848</name>
</gene>
<evidence type="ECO:0000313" key="2">
    <source>
        <dbReference type="EMBL" id="GEU55870.1"/>
    </source>
</evidence>
<proteinExistence type="predicted"/>
<sequence length="237" mass="26343">MFNLIDGHSNGTIAKITHVGNLKLNNDVILFDVLVVLEYTVNLLSVNKLIKDSKLSVCFDESNCHIQDLRKRKVLGTSSEFVGLYLFDEKLYVSPIVCNIKYFSCYVSKDIWHNRLGHPANQNGIAERKHRHLLNVARSIMFQGEISLSFESNSSPKTPNESPNDDEKGTPVSREGSLHQPVFDNNNKSGSGEHVNHSGNDVVIYQPGHGEPQTATHVDENNQSEGIVGSSNEVPTF</sequence>
<reference evidence="2" key="1">
    <citation type="journal article" date="2019" name="Sci. Rep.">
        <title>Draft genome of Tanacetum cinerariifolium, the natural source of mosquito coil.</title>
        <authorList>
            <person name="Yamashiro T."/>
            <person name="Shiraishi A."/>
            <person name="Satake H."/>
            <person name="Nakayama K."/>
        </authorList>
    </citation>
    <scope>NUCLEOTIDE SEQUENCE</scope>
</reference>
<protein>
    <submittedName>
        <fullName evidence="2">Ribonuclease H-like domain-containing protein</fullName>
    </submittedName>
</protein>
<organism evidence="2">
    <name type="scientific">Tanacetum cinerariifolium</name>
    <name type="common">Dalmatian daisy</name>
    <name type="synonym">Chrysanthemum cinerariifolium</name>
    <dbReference type="NCBI Taxonomy" id="118510"/>
    <lineage>
        <taxon>Eukaryota</taxon>
        <taxon>Viridiplantae</taxon>
        <taxon>Streptophyta</taxon>
        <taxon>Embryophyta</taxon>
        <taxon>Tracheophyta</taxon>
        <taxon>Spermatophyta</taxon>
        <taxon>Magnoliopsida</taxon>
        <taxon>eudicotyledons</taxon>
        <taxon>Gunneridae</taxon>
        <taxon>Pentapetalae</taxon>
        <taxon>asterids</taxon>
        <taxon>campanulids</taxon>
        <taxon>Asterales</taxon>
        <taxon>Asteraceae</taxon>
        <taxon>Asteroideae</taxon>
        <taxon>Anthemideae</taxon>
        <taxon>Anthemidinae</taxon>
        <taxon>Tanacetum</taxon>
    </lineage>
</organism>
<feature type="compositionally biased region" description="Polar residues" evidence="1">
    <location>
        <begin position="150"/>
        <end position="162"/>
    </location>
</feature>